<dbReference type="InterPro" id="IPR029787">
    <property type="entry name" value="Nucleotide_cyclase"/>
</dbReference>
<evidence type="ECO:0000313" key="5">
    <source>
        <dbReference type="Proteomes" id="UP000568664"/>
    </source>
</evidence>
<dbReference type="AlphaFoldDB" id="A0A7Y0LCX1"/>
<dbReference type="Proteomes" id="UP000568664">
    <property type="component" value="Unassembled WGS sequence"/>
</dbReference>
<organism evidence="4 5">
    <name type="scientific">Thalassotalea algicola</name>
    <dbReference type="NCBI Taxonomy" id="2716224"/>
    <lineage>
        <taxon>Bacteria</taxon>
        <taxon>Pseudomonadati</taxon>
        <taxon>Pseudomonadota</taxon>
        <taxon>Gammaproteobacteria</taxon>
        <taxon>Alteromonadales</taxon>
        <taxon>Colwelliaceae</taxon>
        <taxon>Thalassotalea</taxon>
    </lineage>
</organism>
<feature type="transmembrane region" description="Helical" evidence="1">
    <location>
        <begin position="373"/>
        <end position="390"/>
    </location>
</feature>
<feature type="transmembrane region" description="Helical" evidence="1">
    <location>
        <begin position="255"/>
        <end position="274"/>
    </location>
</feature>
<dbReference type="PROSITE" id="PS50883">
    <property type="entry name" value="EAL"/>
    <property type="match status" value="1"/>
</dbReference>
<reference evidence="4 5" key="1">
    <citation type="submission" date="2020-04" db="EMBL/GenBank/DDBJ databases">
        <title>Thalassotalea sp. M1531, isolated from the surface of marine red alga.</title>
        <authorList>
            <person name="Pang L."/>
            <person name="Lu D.-C."/>
        </authorList>
    </citation>
    <scope>NUCLEOTIDE SEQUENCE [LARGE SCALE GENOMIC DNA]</scope>
    <source>
        <strain evidence="4 5">M1531</strain>
    </source>
</reference>
<dbReference type="CDD" id="cd01948">
    <property type="entry name" value="EAL"/>
    <property type="match status" value="1"/>
</dbReference>
<feature type="transmembrane region" description="Helical" evidence="1">
    <location>
        <begin position="12"/>
        <end position="35"/>
    </location>
</feature>
<protein>
    <submittedName>
        <fullName evidence="4">EAL domain-containing protein</fullName>
    </submittedName>
</protein>
<dbReference type="Gene3D" id="3.20.20.450">
    <property type="entry name" value="EAL domain"/>
    <property type="match status" value="1"/>
</dbReference>
<feature type="transmembrane region" description="Helical" evidence="1">
    <location>
        <begin position="190"/>
        <end position="213"/>
    </location>
</feature>
<dbReference type="RefSeq" id="WP_169075578.1">
    <property type="nucleotide sequence ID" value="NZ_JABBXH010000003.1"/>
</dbReference>
<keyword evidence="1" id="KW-1133">Transmembrane helix</keyword>
<dbReference type="EMBL" id="JABBXH010000003">
    <property type="protein sequence ID" value="NMP32278.1"/>
    <property type="molecule type" value="Genomic_DNA"/>
</dbReference>
<accession>A0A7Y0LCX1</accession>
<evidence type="ECO:0000259" key="2">
    <source>
        <dbReference type="PROSITE" id="PS50883"/>
    </source>
</evidence>
<dbReference type="InterPro" id="IPR043128">
    <property type="entry name" value="Rev_trsase/Diguanyl_cyclase"/>
</dbReference>
<dbReference type="PANTHER" id="PTHR33121:SF71">
    <property type="entry name" value="OXYGEN SENSOR PROTEIN DOSP"/>
    <property type="match status" value="1"/>
</dbReference>
<feature type="domain" description="EAL" evidence="2">
    <location>
        <begin position="582"/>
        <end position="836"/>
    </location>
</feature>
<dbReference type="Pfam" id="PF00563">
    <property type="entry name" value="EAL"/>
    <property type="match status" value="1"/>
</dbReference>
<dbReference type="PROSITE" id="PS50887">
    <property type="entry name" value="GGDEF"/>
    <property type="match status" value="1"/>
</dbReference>
<feature type="transmembrane region" description="Helical" evidence="1">
    <location>
        <begin position="286"/>
        <end position="305"/>
    </location>
</feature>
<dbReference type="SUPFAM" id="SSF141868">
    <property type="entry name" value="EAL domain-like"/>
    <property type="match status" value="1"/>
</dbReference>
<feature type="transmembrane region" description="Helical" evidence="1">
    <location>
        <begin position="338"/>
        <end position="361"/>
    </location>
</feature>
<feature type="transmembrane region" description="Helical" evidence="1">
    <location>
        <begin position="312"/>
        <end position="332"/>
    </location>
</feature>
<gene>
    <name evidence="4" type="ORF">HII17_11925</name>
</gene>
<dbReference type="Pfam" id="PF07696">
    <property type="entry name" value="7TMR-DISMED2"/>
    <property type="match status" value="1"/>
</dbReference>
<dbReference type="SMART" id="SM00052">
    <property type="entry name" value="EAL"/>
    <property type="match status" value="1"/>
</dbReference>
<dbReference type="InterPro" id="IPR011623">
    <property type="entry name" value="7TMR_DISM_rcpt_extracell_dom1"/>
</dbReference>
<dbReference type="InterPro" id="IPR001633">
    <property type="entry name" value="EAL_dom"/>
</dbReference>
<dbReference type="Gene3D" id="2.60.40.2380">
    <property type="match status" value="1"/>
</dbReference>
<sequence length="853" mass="97346">MLGSHVLKSPIMRYSFITLLFFVLVTLVVSVVDYVKQQDTRPVKLSEKQIEISTSYLVDESEGLSTGDIVKQLERFISAEPDNIPFTLGKAAYWTKFTLKNNTDKEQQLVLHVDNTMLESVQSFELSQRGVDTLDNSELVDTAFPKLTLSLKAYEGTEVLLRLKSAGPPNIPLIWYQYKQYQTKESLTRLLFGAVIGVLIIMALYNLVIFAAIKDKVYLVYLGYLISSFLVLGTVNGYGYLLFETNVQSLLNKYSLFFHYYLLAFLILFTIYFIRYDENKGFLYKLGIYSVFVLIVLSFITQFLSHELQAKIFFSFPPVFYAYSLTLVALRVKKHFDWIRFYLISWVPLLIGAAIQPLVLLNQLDYSFLLRNAFLIAVLVEIAFMSFALAERMRRHEQDRLNEISYHPATGIARKILLEKQIARMTIQTDAKFSVLVIRPEHIERVALYVNDAMNTELFKRMHRKLSPLFAYNDAIEQIGDKGEKIAFLSGNSLSVVMNLRKNHQPIETLIQSINTLVEEAYQVEELNIPLKAVVGIANYPEHGREPFVLLNRAQLALPEAELSQNRWAYFAEHQSDKTGYRLQLASDIHKALTQGHFELYHQPQIDLKTMRVCGSECLIRWNHHEQGFIPPTVFIPVAEDMGLINQVTHWVIKQAIAQHSVLLSQGYKHHLVSINISGKDIAADDFYSYVVTEIEEAEVPANKIVFELTESATITDNEQALATIEKLTKLGVTISIDDFGTGYSSMAYISKLPFQELKVDRQFVENVNDNDKQKTIAETTVKMAKGLRLEVVAEGINSQADEDTLRQFGCDIGQGYYYAKPMAFDDYLTWLAEEVNGRPPMPLEGDYIPKGS</sequence>
<evidence type="ECO:0000313" key="4">
    <source>
        <dbReference type="EMBL" id="NMP32278.1"/>
    </source>
</evidence>
<keyword evidence="1" id="KW-0472">Membrane</keyword>
<name>A0A7Y0LCX1_9GAMM</name>
<feature type="transmembrane region" description="Helical" evidence="1">
    <location>
        <begin position="219"/>
        <end position="243"/>
    </location>
</feature>
<dbReference type="InterPro" id="IPR035919">
    <property type="entry name" value="EAL_sf"/>
</dbReference>
<evidence type="ECO:0000259" key="3">
    <source>
        <dbReference type="PROSITE" id="PS50887"/>
    </source>
</evidence>
<dbReference type="SUPFAM" id="SSF55073">
    <property type="entry name" value="Nucleotide cyclase"/>
    <property type="match status" value="1"/>
</dbReference>
<comment type="caution">
    <text evidence="4">The sequence shown here is derived from an EMBL/GenBank/DDBJ whole genome shotgun (WGS) entry which is preliminary data.</text>
</comment>
<keyword evidence="1" id="KW-0812">Transmembrane</keyword>
<dbReference type="Pfam" id="PF07695">
    <property type="entry name" value="7TMR-DISM_7TM"/>
    <property type="match status" value="1"/>
</dbReference>
<keyword evidence="5" id="KW-1185">Reference proteome</keyword>
<feature type="domain" description="GGDEF" evidence="3">
    <location>
        <begin position="431"/>
        <end position="573"/>
    </location>
</feature>
<dbReference type="InterPro" id="IPR011622">
    <property type="entry name" value="7TMR_DISM_rcpt_extracell_dom2"/>
</dbReference>
<evidence type="ECO:0000256" key="1">
    <source>
        <dbReference type="SAM" id="Phobius"/>
    </source>
</evidence>
<dbReference type="PANTHER" id="PTHR33121">
    <property type="entry name" value="CYCLIC DI-GMP PHOSPHODIESTERASE PDEF"/>
    <property type="match status" value="1"/>
</dbReference>
<dbReference type="GO" id="GO:0071111">
    <property type="term" value="F:cyclic-guanylate-specific phosphodiesterase activity"/>
    <property type="evidence" value="ECO:0007669"/>
    <property type="project" value="InterPro"/>
</dbReference>
<dbReference type="InterPro" id="IPR050706">
    <property type="entry name" value="Cyclic-di-GMP_PDE-like"/>
</dbReference>
<proteinExistence type="predicted"/>
<dbReference type="Gene3D" id="3.30.70.270">
    <property type="match status" value="1"/>
</dbReference>
<dbReference type="InterPro" id="IPR000160">
    <property type="entry name" value="GGDEF_dom"/>
</dbReference>
<dbReference type="SMART" id="SM00267">
    <property type="entry name" value="GGDEF"/>
    <property type="match status" value="1"/>
</dbReference>